<dbReference type="OrthoDB" id="69748at2"/>
<evidence type="ECO:0000313" key="2">
    <source>
        <dbReference type="EMBL" id="PSB28268.1"/>
    </source>
</evidence>
<dbReference type="Proteomes" id="UP000239576">
    <property type="component" value="Unassembled WGS sequence"/>
</dbReference>
<feature type="compositionally biased region" description="Polar residues" evidence="1">
    <location>
        <begin position="168"/>
        <end position="181"/>
    </location>
</feature>
<reference evidence="2 3" key="2">
    <citation type="submission" date="2018-03" db="EMBL/GenBank/DDBJ databases">
        <title>The ancient ancestry and fast evolution of plastids.</title>
        <authorList>
            <person name="Moore K.R."/>
            <person name="Magnabosco C."/>
            <person name="Momper L."/>
            <person name="Gold D.A."/>
            <person name="Bosak T."/>
            <person name="Fournier G.P."/>
        </authorList>
    </citation>
    <scope>NUCLEOTIDE SEQUENCE [LARGE SCALE GENOMIC DNA]</scope>
    <source>
        <strain evidence="2 3">ULC18</strain>
    </source>
</reference>
<dbReference type="SUPFAM" id="SSF46689">
    <property type="entry name" value="Homeodomain-like"/>
    <property type="match status" value="1"/>
</dbReference>
<keyword evidence="3" id="KW-1185">Reference proteome</keyword>
<dbReference type="EMBL" id="PVWK01000081">
    <property type="protein sequence ID" value="PSB28268.1"/>
    <property type="molecule type" value="Genomic_DNA"/>
</dbReference>
<proteinExistence type="predicted"/>
<accession>A0A2T1E6B5</accession>
<sequence>MPRLAPTPLQLGETERSQLQQVVNRHSTPQQIALRANIILLADEGLNHRDVARKVNISRDMARLWRNRWLELSQKDIPVVARLVDAPRCGGPSSFSLEQILRLFALACEKPETYDRPISQWTARELADEVMKQGIVESISPRHVGRLMNEADLKPHQSQYWLNPPPTLSSTQRSKTSVRSI</sequence>
<dbReference type="AlphaFoldDB" id="A0A2T1E6B5"/>
<dbReference type="Pfam" id="PF13565">
    <property type="entry name" value="HTH_32"/>
    <property type="match status" value="1"/>
</dbReference>
<dbReference type="RefSeq" id="WP_106256868.1">
    <property type="nucleotide sequence ID" value="NZ_CAWNSW010000004.1"/>
</dbReference>
<dbReference type="InterPro" id="IPR009057">
    <property type="entry name" value="Homeodomain-like_sf"/>
</dbReference>
<protein>
    <submittedName>
        <fullName evidence="2">Transposase</fullName>
    </submittedName>
</protein>
<comment type="caution">
    <text evidence="2">The sequence shown here is derived from an EMBL/GenBank/DDBJ whole genome shotgun (WGS) entry which is preliminary data.</text>
</comment>
<feature type="region of interest" description="Disordered" evidence="1">
    <location>
        <begin position="157"/>
        <end position="181"/>
    </location>
</feature>
<gene>
    <name evidence="2" type="ORF">C7B82_13780</name>
</gene>
<evidence type="ECO:0000313" key="3">
    <source>
        <dbReference type="Proteomes" id="UP000239576"/>
    </source>
</evidence>
<evidence type="ECO:0000256" key="1">
    <source>
        <dbReference type="SAM" id="MobiDB-lite"/>
    </source>
</evidence>
<organism evidence="2 3">
    <name type="scientific">Stenomitos frigidus ULC18</name>
    <dbReference type="NCBI Taxonomy" id="2107698"/>
    <lineage>
        <taxon>Bacteria</taxon>
        <taxon>Bacillati</taxon>
        <taxon>Cyanobacteriota</taxon>
        <taxon>Cyanophyceae</taxon>
        <taxon>Leptolyngbyales</taxon>
        <taxon>Leptolyngbyaceae</taxon>
        <taxon>Stenomitos</taxon>
    </lineage>
</organism>
<reference evidence="3" key="1">
    <citation type="submission" date="2018-02" db="EMBL/GenBank/DDBJ databases">
        <authorList>
            <person name="Moore K."/>
            <person name="Momper L."/>
        </authorList>
    </citation>
    <scope>NUCLEOTIDE SEQUENCE [LARGE SCALE GENOMIC DNA]</scope>
    <source>
        <strain evidence="3">ULC18</strain>
    </source>
</reference>
<name>A0A2T1E6B5_9CYAN</name>